<protein>
    <submittedName>
        <fullName evidence="2">Uncharacterized protein</fullName>
    </submittedName>
</protein>
<name>A0A2W4VX37_9CYAN</name>
<sequence length="98" mass="11214">MAIDQATADYEREQENRTVTQDDWAEWSECETSPPTSQPLPPVCAQCVNWQPERPLHLADGTIFHRPGFCETRAAADLSQMSQDYAQRCRLFKPTVPF</sequence>
<feature type="region of interest" description="Disordered" evidence="1">
    <location>
        <begin position="1"/>
        <end position="39"/>
    </location>
</feature>
<accession>A0A2W4VX37</accession>
<proteinExistence type="predicted"/>
<evidence type="ECO:0000313" key="3">
    <source>
        <dbReference type="Proteomes" id="UP000249354"/>
    </source>
</evidence>
<gene>
    <name evidence="2" type="ORF">DCF25_11900</name>
</gene>
<evidence type="ECO:0000313" key="2">
    <source>
        <dbReference type="EMBL" id="PZO16891.1"/>
    </source>
</evidence>
<dbReference type="AlphaFoldDB" id="A0A2W4VX37"/>
<dbReference type="EMBL" id="QBMC01000074">
    <property type="protein sequence ID" value="PZO16891.1"/>
    <property type="molecule type" value="Genomic_DNA"/>
</dbReference>
<dbReference type="Proteomes" id="UP000249354">
    <property type="component" value="Unassembled WGS sequence"/>
</dbReference>
<reference evidence="2 3" key="2">
    <citation type="submission" date="2018-06" db="EMBL/GenBank/DDBJ databases">
        <title>Metagenomic assembly of (sub)arctic Cyanobacteria and their associated microbiome from non-axenic cultures.</title>
        <authorList>
            <person name="Baurain D."/>
        </authorList>
    </citation>
    <scope>NUCLEOTIDE SEQUENCE [LARGE SCALE GENOMIC DNA]</scope>
    <source>
        <strain evidence="2">ULC129bin1</strain>
    </source>
</reference>
<evidence type="ECO:0000256" key="1">
    <source>
        <dbReference type="SAM" id="MobiDB-lite"/>
    </source>
</evidence>
<comment type="caution">
    <text evidence="2">The sequence shown here is derived from an EMBL/GenBank/DDBJ whole genome shotgun (WGS) entry which is preliminary data.</text>
</comment>
<reference evidence="3" key="1">
    <citation type="submission" date="2018-04" db="EMBL/GenBank/DDBJ databases">
        <authorList>
            <person name="Cornet L."/>
        </authorList>
    </citation>
    <scope>NUCLEOTIDE SEQUENCE [LARGE SCALE GENOMIC DNA]</scope>
</reference>
<organism evidence="2 3">
    <name type="scientific">Leptolyngbya foveolarum</name>
    <dbReference type="NCBI Taxonomy" id="47253"/>
    <lineage>
        <taxon>Bacteria</taxon>
        <taxon>Bacillati</taxon>
        <taxon>Cyanobacteriota</taxon>
        <taxon>Cyanophyceae</taxon>
        <taxon>Leptolyngbyales</taxon>
        <taxon>Leptolyngbyaceae</taxon>
        <taxon>Leptolyngbya group</taxon>
        <taxon>Leptolyngbya</taxon>
    </lineage>
</organism>